<dbReference type="eggNOG" id="COG1309">
    <property type="taxonomic scope" value="Bacteria"/>
</dbReference>
<evidence type="ECO:0000256" key="1">
    <source>
        <dbReference type="SAM" id="MobiDB-lite"/>
    </source>
</evidence>
<dbReference type="STRING" id="710421.Mycch_1571"/>
<feature type="compositionally biased region" description="Polar residues" evidence="1">
    <location>
        <begin position="1"/>
        <end position="10"/>
    </location>
</feature>
<gene>
    <name evidence="2" type="ordered locus">Mycch_1571</name>
</gene>
<dbReference type="EMBL" id="CP003053">
    <property type="protein sequence ID" value="AFM16370.1"/>
    <property type="molecule type" value="Genomic_DNA"/>
</dbReference>
<proteinExistence type="predicted"/>
<dbReference type="Gene3D" id="1.10.357.10">
    <property type="entry name" value="Tetracycline Repressor, domain 2"/>
    <property type="match status" value="1"/>
</dbReference>
<feature type="region of interest" description="Disordered" evidence="1">
    <location>
        <begin position="1"/>
        <end position="22"/>
    </location>
</feature>
<organism evidence="2 3">
    <name type="scientific">Mycolicibacterium chubuense (strain NBB4)</name>
    <name type="common">Mycobacterium chubuense</name>
    <dbReference type="NCBI Taxonomy" id="710421"/>
    <lineage>
        <taxon>Bacteria</taxon>
        <taxon>Bacillati</taxon>
        <taxon>Actinomycetota</taxon>
        <taxon>Actinomycetes</taxon>
        <taxon>Mycobacteriales</taxon>
        <taxon>Mycobacteriaceae</taxon>
        <taxon>Mycolicibacterium</taxon>
    </lineage>
</organism>
<keyword evidence="3" id="KW-1185">Reference proteome</keyword>
<dbReference type="KEGG" id="mcb:Mycch_1571"/>
<feature type="compositionally biased region" description="Low complexity" evidence="1">
    <location>
        <begin position="11"/>
        <end position="20"/>
    </location>
</feature>
<evidence type="ECO:0000313" key="2">
    <source>
        <dbReference type="EMBL" id="AFM16370.1"/>
    </source>
</evidence>
<sequence length="169" mass="18933">MTAPSSPEQRSASTAAPTPDATRHIARCLDTVTSMSGSRSMAVARGSGADLDGDAVETLVEAFSTEVPRRGRMDVDRAFLALVINDPQYRLRWLDWGQDLVEPITAFLDRRFDLEREPYVRELPAQLIVQACRYAYENWAEHGDFPRLRATLSSAMRMITGSLTSLDRR</sequence>
<dbReference type="AlphaFoldDB" id="I4BGG3"/>
<dbReference type="HOGENOM" id="CLU_1576764_0_0_11"/>
<protein>
    <recommendedName>
        <fullName evidence="4">MftR C-terminal domain-containing protein</fullName>
    </recommendedName>
</protein>
<reference evidence="2 3" key="1">
    <citation type="submission" date="2012-06" db="EMBL/GenBank/DDBJ databases">
        <title>Complete sequence of chromosome of Mycobacterium chubuense NBB4.</title>
        <authorList>
            <consortium name="US DOE Joint Genome Institute"/>
            <person name="Lucas S."/>
            <person name="Han J."/>
            <person name="Lapidus A."/>
            <person name="Cheng J.-F."/>
            <person name="Goodwin L."/>
            <person name="Pitluck S."/>
            <person name="Peters L."/>
            <person name="Mikhailova N."/>
            <person name="Teshima H."/>
            <person name="Detter J.C."/>
            <person name="Han C."/>
            <person name="Tapia R."/>
            <person name="Land M."/>
            <person name="Hauser L."/>
            <person name="Kyrpides N."/>
            <person name="Ivanova N."/>
            <person name="Pagani I."/>
            <person name="Mattes T."/>
            <person name="Holmes A."/>
            <person name="Rutledge P."/>
            <person name="Paulsen I."/>
            <person name="Coleman N."/>
            <person name="Woyke T."/>
        </authorList>
    </citation>
    <scope>NUCLEOTIDE SEQUENCE [LARGE SCALE GENOMIC DNA]</scope>
    <source>
        <strain evidence="2 3">NBB4</strain>
    </source>
</reference>
<dbReference type="PATRIC" id="fig|710421.3.peg.1574"/>
<evidence type="ECO:0008006" key="4">
    <source>
        <dbReference type="Google" id="ProtNLM"/>
    </source>
</evidence>
<dbReference type="Proteomes" id="UP000006057">
    <property type="component" value="Chromosome"/>
</dbReference>
<evidence type="ECO:0000313" key="3">
    <source>
        <dbReference type="Proteomes" id="UP000006057"/>
    </source>
</evidence>
<accession>I4BGG3</accession>
<name>I4BGG3_MYCCN</name>